<dbReference type="InterPro" id="IPR000573">
    <property type="entry name" value="AconitaseA/IPMdHydase_ssu_swvl"/>
</dbReference>
<dbReference type="RefSeq" id="WP_242756823.1">
    <property type="nucleotide sequence ID" value="NZ_CP093846.1"/>
</dbReference>
<dbReference type="Proteomes" id="UP001202244">
    <property type="component" value="Chromosome"/>
</dbReference>
<evidence type="ECO:0000313" key="7">
    <source>
        <dbReference type="Proteomes" id="UP001202244"/>
    </source>
</evidence>
<dbReference type="NCBIfam" id="TIGR02087">
    <property type="entry name" value="LEUD_arch"/>
    <property type="match status" value="1"/>
</dbReference>
<keyword evidence="7" id="KW-1185">Reference proteome</keyword>
<keyword evidence="2" id="KW-0456">Lyase</keyword>
<feature type="domain" description="Aconitase A/isopropylmalate dehydratase small subunit swivel" evidence="5">
    <location>
        <begin position="54"/>
        <end position="102"/>
    </location>
</feature>
<name>A0ABY3Y343_9ACTN</name>
<organism evidence="6 7">
    <name type="scientific">Streptomyces tubbatahanensis</name>
    <dbReference type="NCBI Taxonomy" id="2923272"/>
    <lineage>
        <taxon>Bacteria</taxon>
        <taxon>Bacillati</taxon>
        <taxon>Actinomycetota</taxon>
        <taxon>Actinomycetes</taxon>
        <taxon>Kitasatosporales</taxon>
        <taxon>Streptomycetaceae</taxon>
        <taxon>Streptomyces</taxon>
    </lineage>
</organism>
<proteinExistence type="predicted"/>
<evidence type="ECO:0000256" key="1">
    <source>
        <dbReference type="ARBA" id="ARBA00017233"/>
    </source>
</evidence>
<gene>
    <name evidence="6" type="ORF">MMF93_32380</name>
</gene>
<protein>
    <recommendedName>
        <fullName evidence="1">3-isopropylmalate dehydratase small subunit</fullName>
    </recommendedName>
    <alternativeName>
        <fullName evidence="3">Alpha-IPM isomerase</fullName>
    </alternativeName>
    <alternativeName>
        <fullName evidence="4">Isopropylmalate isomerase</fullName>
    </alternativeName>
</protein>
<sequence length="168" mass="18299">MTTITGRVWLFGDDLNTDVIHPPQFFSLDEEKVRAGLFHGLDPEIQPSLRPGDVLVGGHNFGCGSSRETSVRSLKLNGIGALIAVDFARIFFRNCTNNGLPCLTPARARDLQALRPGQVVEVDPGQARMTTEEGTEIPLDPPGRFVQRIWQAGGLLALLPDSRPERGA</sequence>
<evidence type="ECO:0000256" key="4">
    <source>
        <dbReference type="ARBA" id="ARBA00033368"/>
    </source>
</evidence>
<dbReference type="PANTHER" id="PTHR43345:SF10">
    <property type="entry name" value="3-ISOPROPYLMALATE DEHYDRATASE SMALL SUBUNIT 1"/>
    <property type="match status" value="1"/>
</dbReference>
<reference evidence="6 7" key="1">
    <citation type="journal article" date="2023" name="Microbiol. Spectr.">
        <title>Synergy between Genome Mining, Metabolomics, and Bioinformatics Uncovers Antibacterial Chlorinated Carbazole Alkaloids and Their Biosynthetic Gene Cluster from Streptomyces tubbatahanensis sp. nov., a Novel Actinomycete Isolated from Sulu Sea, Philippines.</title>
        <authorList>
            <person name="Tenebro C.P."/>
            <person name="Trono D.J.V.L."/>
            <person name="Balida L.A.P."/>
            <person name="Bayog L.K.A."/>
            <person name="Bruna J.R."/>
            <person name="Sabido E.M."/>
            <person name="Caspe D.P.C."/>
            <person name="de Los Santos E.L.C."/>
            <person name="Saludes J.P."/>
            <person name="Dalisay D.S."/>
        </authorList>
    </citation>
    <scope>NUCLEOTIDE SEQUENCE [LARGE SCALE GENOMIC DNA]</scope>
    <source>
        <strain evidence="6 7">DSD3025</strain>
    </source>
</reference>
<dbReference type="PANTHER" id="PTHR43345">
    <property type="entry name" value="3-ISOPROPYLMALATE DEHYDRATASE SMALL SUBUNIT 2-RELATED-RELATED"/>
    <property type="match status" value="1"/>
</dbReference>
<dbReference type="InterPro" id="IPR015928">
    <property type="entry name" value="Aconitase/3IPM_dehydase_swvl"/>
</dbReference>
<dbReference type="SUPFAM" id="SSF52016">
    <property type="entry name" value="LeuD/IlvD-like"/>
    <property type="match status" value="1"/>
</dbReference>
<dbReference type="InterPro" id="IPR011827">
    <property type="entry name" value="LeuD_type2/HacB/DmdB"/>
</dbReference>
<evidence type="ECO:0000313" key="6">
    <source>
        <dbReference type="EMBL" id="UNT00654.1"/>
    </source>
</evidence>
<evidence type="ECO:0000256" key="2">
    <source>
        <dbReference type="ARBA" id="ARBA00023239"/>
    </source>
</evidence>
<evidence type="ECO:0000259" key="5">
    <source>
        <dbReference type="Pfam" id="PF00694"/>
    </source>
</evidence>
<dbReference type="InterPro" id="IPR050075">
    <property type="entry name" value="LeuD"/>
</dbReference>
<dbReference type="Gene3D" id="3.20.19.10">
    <property type="entry name" value="Aconitase, domain 4"/>
    <property type="match status" value="1"/>
</dbReference>
<accession>A0ABY3Y343</accession>
<evidence type="ECO:0000256" key="3">
    <source>
        <dbReference type="ARBA" id="ARBA00031631"/>
    </source>
</evidence>
<dbReference type="EMBL" id="CP093846">
    <property type="protein sequence ID" value="UNT00654.1"/>
    <property type="molecule type" value="Genomic_DNA"/>
</dbReference>
<dbReference type="Pfam" id="PF00694">
    <property type="entry name" value="Aconitase_C"/>
    <property type="match status" value="1"/>
</dbReference>